<dbReference type="Pfam" id="PF02911">
    <property type="entry name" value="Formyl_trans_C"/>
    <property type="match status" value="1"/>
</dbReference>
<dbReference type="SUPFAM" id="SSF53328">
    <property type="entry name" value="Formyltransferase"/>
    <property type="match status" value="1"/>
</dbReference>
<dbReference type="Proteomes" id="UP000316726">
    <property type="component" value="Chromosome 18"/>
</dbReference>
<dbReference type="PANTHER" id="PTHR11138:SF5">
    <property type="entry name" value="METHIONYL-TRNA FORMYLTRANSFERASE, MITOCHONDRIAL"/>
    <property type="match status" value="1"/>
</dbReference>
<dbReference type="CDD" id="cd08646">
    <property type="entry name" value="FMT_core_Met-tRNA-FMT_N"/>
    <property type="match status" value="1"/>
</dbReference>
<dbReference type="InterPro" id="IPR002376">
    <property type="entry name" value="Formyl_transf_N"/>
</dbReference>
<protein>
    <recommendedName>
        <fullName evidence="2">methionyl-tRNA formyltransferase</fullName>
        <ecNumber evidence="2">2.1.2.9</ecNumber>
    </recommendedName>
</protein>
<proteinExistence type="inferred from homology"/>
<dbReference type="InterPro" id="IPR036477">
    <property type="entry name" value="Formyl_transf_N_sf"/>
</dbReference>
<dbReference type="PANTHER" id="PTHR11138">
    <property type="entry name" value="METHIONYL-TRNA FORMYLTRANSFERASE"/>
    <property type="match status" value="1"/>
</dbReference>
<dbReference type="EMBL" id="CP031051">
    <property type="protein sequence ID" value="QDZ25680.1"/>
    <property type="molecule type" value="Genomic_DNA"/>
</dbReference>
<keyword evidence="4" id="KW-0648">Protein biosynthesis</keyword>
<keyword evidence="8" id="KW-1185">Reference proteome</keyword>
<dbReference type="Pfam" id="PF00551">
    <property type="entry name" value="Formyl_trans_N"/>
    <property type="match status" value="1"/>
</dbReference>
<dbReference type="SUPFAM" id="SSF50486">
    <property type="entry name" value="FMT C-terminal domain-like"/>
    <property type="match status" value="1"/>
</dbReference>
<evidence type="ECO:0000256" key="3">
    <source>
        <dbReference type="ARBA" id="ARBA00022679"/>
    </source>
</evidence>
<dbReference type="OrthoDB" id="10268103at2759"/>
<evidence type="ECO:0000313" key="8">
    <source>
        <dbReference type="Proteomes" id="UP000316726"/>
    </source>
</evidence>
<evidence type="ECO:0000256" key="1">
    <source>
        <dbReference type="ARBA" id="ARBA00010699"/>
    </source>
</evidence>
<sequence length="512" mass="54950">MAATTLRRLAGTQVAKSQVKGESRGVISCLRGLRLHQGLRKSSPLSFGRKTAAGNALLCSCDAGEPRGVMDSASFTMGIRGEVHGLRDGGSGAREQSHHWGASSRHPLRCYGVGRAGEGGNSPRRVVFLGTPEAAAVVLRDLMAAAEESKGGKDAFEVSAVVTRPSKRKTHGKVMEGSPVASVASELGLGEHAILSPQSAKDESFLEAMRDIGPDLCVTAAYGNLLPPNFLDIPTFGTVNIHPSELPCLRGPAPVQRAILRGDRRLCVSLAFTVFRMDAGKIIGQKWLSIGSNETSDVALSRLFSIGSEMLVESMPELLSGRAQETATEQDETRVTHAPKLSKEEGVLQPHVMTAKECHDVCCALNIWPGTSVNCNCVTPVKKGGKGGSQAEEGRKREFKEDNFVMKVSGTSVEESLDEWDAENMPLVPGNMQMYRGKKSKDMLLVCHGNTLLRVGSVQLPGKKPMQPRAFFNGRKGATLKAKEEEKLEVEFNPDILAKIAKADTGRGINLN</sequence>
<gene>
    <name evidence="7" type="ORF">A3770_18p81980</name>
</gene>
<name>A0A5B8N1G8_9CHLO</name>
<dbReference type="InterPro" id="IPR041711">
    <property type="entry name" value="Met-tRNA-FMT_N"/>
</dbReference>
<evidence type="ECO:0000259" key="6">
    <source>
        <dbReference type="Pfam" id="PF02911"/>
    </source>
</evidence>
<evidence type="ECO:0000256" key="2">
    <source>
        <dbReference type="ARBA" id="ARBA00012261"/>
    </source>
</evidence>
<evidence type="ECO:0000259" key="5">
    <source>
        <dbReference type="Pfam" id="PF00551"/>
    </source>
</evidence>
<dbReference type="Gene3D" id="3.40.50.12230">
    <property type="match status" value="1"/>
</dbReference>
<dbReference type="AlphaFoldDB" id="A0A5B8N1G8"/>
<dbReference type="GO" id="GO:0005739">
    <property type="term" value="C:mitochondrion"/>
    <property type="evidence" value="ECO:0007669"/>
    <property type="project" value="TreeGrafter"/>
</dbReference>
<organism evidence="7 8">
    <name type="scientific">Chloropicon primus</name>
    <dbReference type="NCBI Taxonomy" id="1764295"/>
    <lineage>
        <taxon>Eukaryota</taxon>
        <taxon>Viridiplantae</taxon>
        <taxon>Chlorophyta</taxon>
        <taxon>Chloropicophyceae</taxon>
        <taxon>Chloropicales</taxon>
        <taxon>Chloropicaceae</taxon>
        <taxon>Chloropicon</taxon>
    </lineage>
</organism>
<dbReference type="EC" id="2.1.2.9" evidence="2"/>
<reference evidence="7 8" key="1">
    <citation type="submission" date="2018-07" db="EMBL/GenBank/DDBJ databases">
        <title>The complete nuclear genome of the prasinophyte Chloropicon primus (CCMP1205).</title>
        <authorList>
            <person name="Pombert J.-F."/>
            <person name="Otis C."/>
            <person name="Turmel M."/>
            <person name="Lemieux C."/>
        </authorList>
    </citation>
    <scope>NUCLEOTIDE SEQUENCE [LARGE SCALE GENOMIC DNA]</scope>
    <source>
        <strain evidence="7 8">CCMP1205</strain>
    </source>
</reference>
<dbReference type="InterPro" id="IPR005793">
    <property type="entry name" value="Formyl_trans_C"/>
</dbReference>
<keyword evidence="3 7" id="KW-0808">Transferase</keyword>
<dbReference type="InterPro" id="IPR011034">
    <property type="entry name" value="Formyl_transferase-like_C_sf"/>
</dbReference>
<evidence type="ECO:0000256" key="4">
    <source>
        <dbReference type="ARBA" id="ARBA00022917"/>
    </source>
</evidence>
<feature type="domain" description="Formyl transferase N-terminal" evidence="5">
    <location>
        <begin position="139"/>
        <end position="313"/>
    </location>
</feature>
<evidence type="ECO:0000313" key="7">
    <source>
        <dbReference type="EMBL" id="QDZ25680.1"/>
    </source>
</evidence>
<dbReference type="GO" id="GO:0004479">
    <property type="term" value="F:methionyl-tRNA formyltransferase activity"/>
    <property type="evidence" value="ECO:0007669"/>
    <property type="project" value="UniProtKB-EC"/>
</dbReference>
<feature type="domain" description="Formyl transferase C-terminal" evidence="6">
    <location>
        <begin position="342"/>
        <end position="475"/>
    </location>
</feature>
<dbReference type="STRING" id="1764295.A0A5B8N1G8"/>
<accession>A0A5B8N1G8</accession>
<comment type="similarity">
    <text evidence="1">Belongs to the Fmt family.</text>
</comment>